<gene>
    <name evidence="9" type="ORF">DIATSA_LOCUS9987</name>
</gene>
<dbReference type="EC" id="3.3.2.9" evidence="4"/>
<evidence type="ECO:0000256" key="6">
    <source>
        <dbReference type="ARBA" id="ARBA00022801"/>
    </source>
</evidence>
<keyword evidence="7" id="KW-0812">Transmembrane</keyword>
<comment type="catalytic activity">
    <reaction evidence="1">
        <text>1-(4-methoxyphenyl)-N-methyl-N-[(3-methyloxetan-3-yl)methyl]methanamine + H2O = 2-{[(4-methoxybenzyl)(methyl)amino]methyl}-2-methylpropane-1,3-diol</text>
        <dbReference type="Rhea" id="RHEA:55764"/>
        <dbReference type="ChEBI" id="CHEBI:15377"/>
        <dbReference type="ChEBI" id="CHEBI:139161"/>
        <dbReference type="ChEBI" id="CHEBI:139164"/>
        <dbReference type="EC" id="3.3.2.9"/>
    </reaction>
</comment>
<dbReference type="InterPro" id="IPR010497">
    <property type="entry name" value="Epoxide_hydro_N"/>
</dbReference>
<dbReference type="PANTHER" id="PTHR21661">
    <property type="entry name" value="EPOXIDE HYDROLASE 1-RELATED"/>
    <property type="match status" value="1"/>
</dbReference>
<keyword evidence="5" id="KW-0058">Aromatic hydrocarbons catabolism</keyword>
<protein>
    <recommendedName>
        <fullName evidence="4">microsomal epoxide hydrolase</fullName>
        <ecNumber evidence="4">3.3.2.9</ecNumber>
    </recommendedName>
</protein>
<feature type="transmembrane region" description="Helical" evidence="7">
    <location>
        <begin position="31"/>
        <end position="52"/>
    </location>
</feature>
<evidence type="ECO:0000256" key="5">
    <source>
        <dbReference type="ARBA" id="ARBA00022797"/>
    </source>
</evidence>
<keyword evidence="6" id="KW-0378">Hydrolase</keyword>
<reference evidence="9" key="2">
    <citation type="submission" date="2022-10" db="EMBL/GenBank/DDBJ databases">
        <authorList>
            <consortium name="ENA_rothamsted_submissions"/>
            <consortium name="culmorum"/>
            <person name="King R."/>
        </authorList>
    </citation>
    <scope>NUCLEOTIDE SEQUENCE</scope>
</reference>
<proteinExistence type="inferred from homology"/>
<dbReference type="GO" id="GO:0097176">
    <property type="term" value="P:epoxide metabolic process"/>
    <property type="evidence" value="ECO:0007669"/>
    <property type="project" value="TreeGrafter"/>
</dbReference>
<keyword evidence="7" id="KW-0472">Membrane</keyword>
<accession>A0A9N9R9T2</accession>
<dbReference type="Pfam" id="PF06441">
    <property type="entry name" value="EHN"/>
    <property type="match status" value="1"/>
</dbReference>
<dbReference type="EMBL" id="OU893335">
    <property type="protein sequence ID" value="CAG9792460.1"/>
    <property type="molecule type" value="Genomic_DNA"/>
</dbReference>
<comment type="similarity">
    <text evidence="3">Belongs to the peptidase S33 family.</text>
</comment>
<evidence type="ECO:0000256" key="2">
    <source>
        <dbReference type="ARBA" id="ARBA00004111"/>
    </source>
</evidence>
<dbReference type="PRINTS" id="PR00412">
    <property type="entry name" value="EPOXHYDRLASE"/>
</dbReference>
<dbReference type="InterPro" id="IPR029058">
    <property type="entry name" value="AB_hydrolase_fold"/>
</dbReference>
<dbReference type="InterPro" id="IPR000639">
    <property type="entry name" value="Epox_hydrolase-like"/>
</dbReference>
<keyword evidence="7" id="KW-1133">Transmembrane helix</keyword>
<dbReference type="SUPFAM" id="SSF53474">
    <property type="entry name" value="alpha/beta-Hydrolases"/>
    <property type="match status" value="1"/>
</dbReference>
<sequence length="492" mass="56698">MGKKKKENLSSKKEENNKEAKPSKVRNCCSFNNNCCSIISCLVAIFAAFLAYKAYTTLTLVPDLPTLDLEAWWGPNDTRGNQDTSIRPFRIVFSESMLTDLRRRFDDYRRLKKTKSFENATWTYGVNSDGFGKIFAHWVFKYKFNRRELYLNQYDHFKTNIQGMDIHYVHVKPKVDRNVKVVPLLLLHGFPGSVREFYEAIPLLTTPRSEHDFVFEIIVPSLPGFGYSQGPVRPGLSETPMAVVMRNLMHRLGFKQFYIQGGDLGHKIGMSMATLFPNEVLGFHTNMAVTITDLSILTWVFGDIWPSFIEKEYSNRLYPVKDKVNFYLEESGYLHLQHTKPDTIGVALKESPAGLAAYIIEKFVIGTNPENKFLDDGGLESFDTDDLLDNIMIYWATGCITTSMRIFKETSRNKEMETALEKIPTEVPTWALRLRHEIFFMPEFMIKWKFPNLFGTTTLDVGGHFAALEKPEVFAHDVFKAVKSFREFNRFS</sequence>
<dbReference type="Gene3D" id="3.40.50.1820">
    <property type="entry name" value="alpha/beta hydrolase"/>
    <property type="match status" value="1"/>
</dbReference>
<dbReference type="OrthoDB" id="7130006at2759"/>
<evidence type="ECO:0000313" key="10">
    <source>
        <dbReference type="Proteomes" id="UP001153714"/>
    </source>
</evidence>
<reference evidence="9" key="1">
    <citation type="submission" date="2021-12" db="EMBL/GenBank/DDBJ databases">
        <authorList>
            <person name="King R."/>
        </authorList>
    </citation>
    <scope>NUCLEOTIDE SEQUENCE</scope>
</reference>
<keyword evidence="10" id="KW-1185">Reference proteome</keyword>
<feature type="domain" description="Epoxide hydrolase N-terminal" evidence="8">
    <location>
        <begin position="86"/>
        <end position="197"/>
    </location>
</feature>
<evidence type="ECO:0000256" key="7">
    <source>
        <dbReference type="SAM" id="Phobius"/>
    </source>
</evidence>
<dbReference type="Proteomes" id="UP001153714">
    <property type="component" value="Chromosome 4"/>
</dbReference>
<evidence type="ECO:0000256" key="4">
    <source>
        <dbReference type="ARBA" id="ARBA00012091"/>
    </source>
</evidence>
<dbReference type="InterPro" id="IPR016292">
    <property type="entry name" value="Epoxide_hydrolase"/>
</dbReference>
<evidence type="ECO:0000313" key="9">
    <source>
        <dbReference type="EMBL" id="CAG9792460.1"/>
    </source>
</evidence>
<dbReference type="PIRSF" id="PIRSF001112">
    <property type="entry name" value="Epoxide_hydrolase"/>
    <property type="match status" value="1"/>
</dbReference>
<dbReference type="PANTHER" id="PTHR21661:SF35">
    <property type="entry name" value="EPOXIDE HYDROLASE"/>
    <property type="match status" value="1"/>
</dbReference>
<organism evidence="9 10">
    <name type="scientific">Diatraea saccharalis</name>
    <name type="common">sugarcane borer</name>
    <dbReference type="NCBI Taxonomy" id="40085"/>
    <lineage>
        <taxon>Eukaryota</taxon>
        <taxon>Metazoa</taxon>
        <taxon>Ecdysozoa</taxon>
        <taxon>Arthropoda</taxon>
        <taxon>Hexapoda</taxon>
        <taxon>Insecta</taxon>
        <taxon>Pterygota</taxon>
        <taxon>Neoptera</taxon>
        <taxon>Endopterygota</taxon>
        <taxon>Lepidoptera</taxon>
        <taxon>Glossata</taxon>
        <taxon>Ditrysia</taxon>
        <taxon>Pyraloidea</taxon>
        <taxon>Crambidae</taxon>
        <taxon>Crambinae</taxon>
        <taxon>Diatraea</taxon>
    </lineage>
</organism>
<comment type="subcellular location">
    <subcellularLocation>
        <location evidence="2">Microsome membrane</location>
        <topology evidence="2">Single-pass membrane protein</topology>
    </subcellularLocation>
</comment>
<dbReference type="GO" id="GO:0033961">
    <property type="term" value="F:cis-stilbene-oxide hydrolase activity"/>
    <property type="evidence" value="ECO:0007669"/>
    <property type="project" value="UniProtKB-EC"/>
</dbReference>
<name>A0A9N9R9T2_9NEOP</name>
<evidence type="ECO:0000259" key="8">
    <source>
        <dbReference type="Pfam" id="PF06441"/>
    </source>
</evidence>
<dbReference type="AlphaFoldDB" id="A0A9N9R9T2"/>
<evidence type="ECO:0000256" key="3">
    <source>
        <dbReference type="ARBA" id="ARBA00010088"/>
    </source>
</evidence>
<evidence type="ECO:0000256" key="1">
    <source>
        <dbReference type="ARBA" id="ARBA00000221"/>
    </source>
</evidence>